<dbReference type="PROSITE" id="PS51257">
    <property type="entry name" value="PROKAR_LIPOPROTEIN"/>
    <property type="match status" value="1"/>
</dbReference>
<proteinExistence type="predicted"/>
<dbReference type="Pfam" id="PF01841">
    <property type="entry name" value="Transglut_core"/>
    <property type="match status" value="1"/>
</dbReference>
<dbReference type="InterPro" id="IPR038765">
    <property type="entry name" value="Papain-like_cys_pep_sf"/>
</dbReference>
<organism evidence="2 3">
    <name type="scientific">Blautia faecis</name>
    <dbReference type="NCBI Taxonomy" id="871665"/>
    <lineage>
        <taxon>Bacteria</taxon>
        <taxon>Bacillati</taxon>
        <taxon>Bacillota</taxon>
        <taxon>Clostridia</taxon>
        <taxon>Lachnospirales</taxon>
        <taxon>Lachnospiraceae</taxon>
        <taxon>Blautia</taxon>
    </lineage>
</organism>
<dbReference type="SMART" id="SM00460">
    <property type="entry name" value="TGc"/>
    <property type="match status" value="1"/>
</dbReference>
<dbReference type="RefSeq" id="WP_173770374.1">
    <property type="nucleotide sequence ID" value="NZ_JAAITS010000086.1"/>
</dbReference>
<comment type="caution">
    <text evidence="2">The sequence shown here is derived from an EMBL/GenBank/DDBJ whole genome shotgun (WGS) entry which is preliminary data.</text>
</comment>
<dbReference type="PANTHER" id="PTHR33490">
    <property type="entry name" value="BLR5614 PROTEIN-RELATED"/>
    <property type="match status" value="1"/>
</dbReference>
<dbReference type="Proteomes" id="UP001644719">
    <property type="component" value="Unassembled WGS sequence"/>
</dbReference>
<evidence type="ECO:0000313" key="2">
    <source>
        <dbReference type="EMBL" id="NSG87557.1"/>
    </source>
</evidence>
<dbReference type="Gene3D" id="3.10.620.30">
    <property type="match status" value="1"/>
</dbReference>
<evidence type="ECO:0000313" key="3">
    <source>
        <dbReference type="Proteomes" id="UP001644719"/>
    </source>
</evidence>
<sequence>MSKRISALLLCLFLFCLLIVFSAAGCGQNSSSGSGEEPPVFSPLKVLVPEAPGTDTIGYSPLILDISNISQGYLTAVSESNGTTKNIQLSADDGIVYSYFVSSGESAVIPFTSGSGTYQISCYEQVNGSQYAALFAQALEVSLENEFLPFLYPNQYVNFTPDSEACKLALSLLAEDATEQESIDTVFQYVTQHVTYDEDKAATVETGYLPDIDETLSTGKGICFDYAALMTAMLRSRDIPCKLQIGYAGDIKHAWIDVYIRGKGWVEQAITYDGEKWNRMDPTFTANSEDEELINSYIGDSANYTLQFTR</sequence>
<accession>A0ABX2HBJ9</accession>
<feature type="domain" description="Transglutaminase-like" evidence="1">
    <location>
        <begin position="215"/>
        <end position="272"/>
    </location>
</feature>
<dbReference type="SUPFAM" id="SSF54001">
    <property type="entry name" value="Cysteine proteinases"/>
    <property type="match status" value="1"/>
</dbReference>
<protein>
    <submittedName>
        <fullName evidence="2">Transglutaminase domain-containing protein</fullName>
    </submittedName>
</protein>
<dbReference type="InterPro" id="IPR002931">
    <property type="entry name" value="Transglutaminase-like"/>
</dbReference>
<keyword evidence="3" id="KW-1185">Reference proteome</keyword>
<dbReference type="PANTHER" id="PTHR33490:SF6">
    <property type="entry name" value="SLL1049 PROTEIN"/>
    <property type="match status" value="1"/>
</dbReference>
<gene>
    <name evidence="2" type="ORF">G5B17_19625</name>
</gene>
<reference evidence="2 3" key="1">
    <citation type="journal article" date="2020" name="Cell Host Microbe">
        <title>Functional and Genomic Variation between Human-Derived Isolates of Lachnospiraceae Reveals Inter- and Intra-Species Diversity.</title>
        <authorList>
            <person name="Sorbara M.T."/>
            <person name="Littmann E.R."/>
            <person name="Fontana E."/>
            <person name="Moody T.U."/>
            <person name="Kohout C.E."/>
            <person name="Gjonbalaj M."/>
            <person name="Eaton V."/>
            <person name="Seok R."/>
            <person name="Leiner I.M."/>
            <person name="Pamer E.G."/>
        </authorList>
    </citation>
    <scope>NUCLEOTIDE SEQUENCE [LARGE SCALE GENOMIC DNA]</scope>
    <source>
        <strain evidence="2 3">MSK.17.74</strain>
    </source>
</reference>
<evidence type="ECO:0000259" key="1">
    <source>
        <dbReference type="SMART" id="SM00460"/>
    </source>
</evidence>
<name>A0ABX2HBJ9_9FIRM</name>
<dbReference type="EMBL" id="JAAITS010000086">
    <property type="protein sequence ID" value="NSG87557.1"/>
    <property type="molecule type" value="Genomic_DNA"/>
</dbReference>